<dbReference type="GO" id="GO:0000290">
    <property type="term" value="P:deadenylation-dependent decapping of nuclear-transcribed mRNA"/>
    <property type="evidence" value="ECO:0007669"/>
    <property type="project" value="InterPro"/>
</dbReference>
<dbReference type="InterPro" id="IPR036265">
    <property type="entry name" value="HIT-like_sf"/>
</dbReference>
<dbReference type="PANTHER" id="PTHR12978:SF0">
    <property type="entry name" value="M7GPPPX DIPHOSPHATASE"/>
    <property type="match status" value="1"/>
</dbReference>
<reference evidence="1 2" key="1">
    <citation type="journal article" date="2013" name="Curr. Biol.">
        <title>The Genome of the Foraminiferan Reticulomyxa filosa.</title>
        <authorList>
            <person name="Glockner G."/>
            <person name="Hulsmann N."/>
            <person name="Schleicher M."/>
            <person name="Noegel A.A."/>
            <person name="Eichinger L."/>
            <person name="Gallinger C."/>
            <person name="Pawlowski J."/>
            <person name="Sierra R."/>
            <person name="Euteneuer U."/>
            <person name="Pillet L."/>
            <person name="Moustafa A."/>
            <person name="Platzer M."/>
            <person name="Groth M."/>
            <person name="Szafranski K."/>
            <person name="Schliwa M."/>
        </authorList>
    </citation>
    <scope>NUCLEOTIDE SEQUENCE [LARGE SCALE GENOMIC DNA]</scope>
</reference>
<dbReference type="GO" id="GO:0016787">
    <property type="term" value="F:hydrolase activity"/>
    <property type="evidence" value="ECO:0007669"/>
    <property type="project" value="InterPro"/>
</dbReference>
<dbReference type="GO" id="GO:0005634">
    <property type="term" value="C:nucleus"/>
    <property type="evidence" value="ECO:0007669"/>
    <property type="project" value="TreeGrafter"/>
</dbReference>
<keyword evidence="2" id="KW-1185">Reference proteome</keyword>
<dbReference type="PANTHER" id="PTHR12978">
    <property type="entry name" value="HISTIDINE TRIAD HIT PROTEIN MEMBER"/>
    <property type="match status" value="1"/>
</dbReference>
<protein>
    <submittedName>
        <fullName evidence="1">Uncharacterized protein</fullName>
    </submittedName>
</protein>
<dbReference type="GO" id="GO:0000932">
    <property type="term" value="C:P-body"/>
    <property type="evidence" value="ECO:0007669"/>
    <property type="project" value="TreeGrafter"/>
</dbReference>
<dbReference type="EMBL" id="ASPP01012135">
    <property type="protein sequence ID" value="ETO20896.1"/>
    <property type="molecule type" value="Genomic_DNA"/>
</dbReference>
<evidence type="ECO:0000313" key="1">
    <source>
        <dbReference type="EMBL" id="ETO20896.1"/>
    </source>
</evidence>
<comment type="caution">
    <text evidence="1">The sequence shown here is derived from an EMBL/GenBank/DDBJ whole genome shotgun (WGS) entry which is preliminary data.</text>
</comment>
<sequence>MLDDLFIKEKLLSAVELLEQIHLGGTLTQYKAKVALKTQTLDVIVEIFNPWNGTNEDKDEENSKEKQEAKATFSKHYLKYKSGNAQVVVRETMEMYLKITKPYIDAMPEKDVKWMDDILNGKSENSRVICRDSDAFVSLVAKTWHTHVNCEQYTDQSQWKELMSTQNILDNLHIIAIIGDKTLRSVRDLQLQKHIVLLNEIKRQTLSAIAKIYNVPSHFLLVFVHYLPHKKNISVTKAILLDDIIDHLQMDLEFYQKCSITCRVKKHHPLCAHLQHSIST</sequence>
<gene>
    <name evidence="1" type="ORF">RFI_16313</name>
</gene>
<dbReference type="SUPFAM" id="SSF54197">
    <property type="entry name" value="HIT-like"/>
    <property type="match status" value="1"/>
</dbReference>
<name>X6N4I3_RETFI</name>
<accession>X6N4I3</accession>
<organism evidence="1 2">
    <name type="scientific">Reticulomyxa filosa</name>
    <dbReference type="NCBI Taxonomy" id="46433"/>
    <lineage>
        <taxon>Eukaryota</taxon>
        <taxon>Sar</taxon>
        <taxon>Rhizaria</taxon>
        <taxon>Retaria</taxon>
        <taxon>Foraminifera</taxon>
        <taxon>Monothalamids</taxon>
        <taxon>Reticulomyxidae</taxon>
        <taxon>Reticulomyxa</taxon>
    </lineage>
</organism>
<dbReference type="Gene3D" id="3.30.428.10">
    <property type="entry name" value="HIT-like"/>
    <property type="match status" value="1"/>
</dbReference>
<dbReference type="InterPro" id="IPR008594">
    <property type="entry name" value="DcpS/DCS2"/>
</dbReference>
<evidence type="ECO:0000313" key="2">
    <source>
        <dbReference type="Proteomes" id="UP000023152"/>
    </source>
</evidence>
<proteinExistence type="predicted"/>
<dbReference type="OrthoDB" id="10264956at2759"/>
<dbReference type="GO" id="GO:0000340">
    <property type="term" value="F:RNA 7-methylguanosine cap binding"/>
    <property type="evidence" value="ECO:0007669"/>
    <property type="project" value="TreeGrafter"/>
</dbReference>
<dbReference type="AlphaFoldDB" id="X6N4I3"/>
<dbReference type="OMA" id="HYQPQFY"/>
<dbReference type="Proteomes" id="UP000023152">
    <property type="component" value="Unassembled WGS sequence"/>
</dbReference>